<dbReference type="Gene3D" id="3.40.50.880">
    <property type="match status" value="1"/>
</dbReference>
<evidence type="ECO:0000256" key="9">
    <source>
        <dbReference type="ARBA" id="ARBA00048816"/>
    </source>
</evidence>
<dbReference type="UniPathway" id="UPA00068">
    <property type="reaction ID" value="UER00171"/>
</dbReference>
<reference evidence="13 14" key="1">
    <citation type="submission" date="2016-11" db="EMBL/GenBank/DDBJ databases">
        <title>Interaction between Lactobacillus species and yeast in water kefir.</title>
        <authorList>
            <person name="Behr J."/>
            <person name="Xu D."/>
            <person name="Vogel R.F."/>
        </authorList>
    </citation>
    <scope>NUCLEOTIDE SEQUENCE [LARGE SCALE GENOMIC DNA]</scope>
    <source>
        <strain evidence="13 14">TMW 1.1827</strain>
    </source>
</reference>
<evidence type="ECO:0000259" key="12">
    <source>
        <dbReference type="SMART" id="SM01097"/>
    </source>
</evidence>
<dbReference type="GO" id="GO:0006526">
    <property type="term" value="P:L-arginine biosynthetic process"/>
    <property type="evidence" value="ECO:0007669"/>
    <property type="project" value="UniProtKB-UniRule"/>
</dbReference>
<evidence type="ECO:0000256" key="1">
    <source>
        <dbReference type="ARBA" id="ARBA00004812"/>
    </source>
</evidence>
<feature type="domain" description="Carbamoyl-phosphate synthase small subunit N-terminal" evidence="12">
    <location>
        <begin position="1"/>
        <end position="131"/>
    </location>
</feature>
<keyword evidence="11" id="KW-0055">Arginine biosynthesis</keyword>
<comment type="pathway">
    <text evidence="2 11">Amino-acid biosynthesis; L-arginine biosynthesis; carbamoyl phosphate from bicarbonate: step 1/1.</text>
</comment>
<keyword evidence="7 11" id="KW-0315">Glutamine amidotransferase</keyword>
<feature type="active site" evidence="11">
    <location>
        <position position="331"/>
    </location>
</feature>
<feature type="binding site" evidence="11">
    <location>
        <position position="290"/>
    </location>
    <ligand>
        <name>L-glutamine</name>
        <dbReference type="ChEBI" id="CHEBI:58359"/>
    </ligand>
</feature>
<keyword evidence="4 11" id="KW-0436">Ligase</keyword>
<dbReference type="PRINTS" id="PR00096">
    <property type="entry name" value="GATASE"/>
</dbReference>
<feature type="binding site" evidence="11">
    <location>
        <position position="250"/>
    </location>
    <ligand>
        <name>L-glutamine</name>
        <dbReference type="ChEBI" id="CHEBI:58359"/>
    </ligand>
</feature>
<dbReference type="SMART" id="SM01097">
    <property type="entry name" value="CPSase_sm_chain"/>
    <property type="match status" value="1"/>
</dbReference>
<gene>
    <name evidence="11" type="primary">carA</name>
    <name evidence="13" type="ORF">BSQ50_04325</name>
</gene>
<dbReference type="InterPro" id="IPR036480">
    <property type="entry name" value="CarbP_synth_ssu_N_sf"/>
</dbReference>
<dbReference type="GO" id="GO:0004088">
    <property type="term" value="F:carbamoyl-phosphate synthase (glutamine-hydrolyzing) activity"/>
    <property type="evidence" value="ECO:0007669"/>
    <property type="project" value="UniProtKB-UniRule"/>
</dbReference>
<dbReference type="GO" id="GO:0044205">
    <property type="term" value="P:'de novo' UMP biosynthetic process"/>
    <property type="evidence" value="ECO:0007669"/>
    <property type="project" value="UniProtKB-UniRule"/>
</dbReference>
<accession>A0A3Q8CBU9</accession>
<dbReference type="AlphaFoldDB" id="A0A3Q8CBU9"/>
<dbReference type="InterPro" id="IPR017926">
    <property type="entry name" value="GATASE"/>
</dbReference>
<dbReference type="Gene3D" id="3.50.30.20">
    <property type="entry name" value="Carbamoyl-phosphate synthase small subunit, N-terminal domain"/>
    <property type="match status" value="1"/>
</dbReference>
<evidence type="ECO:0000256" key="2">
    <source>
        <dbReference type="ARBA" id="ARBA00005077"/>
    </source>
</evidence>
<evidence type="ECO:0000256" key="7">
    <source>
        <dbReference type="ARBA" id="ARBA00022962"/>
    </source>
</evidence>
<dbReference type="GO" id="GO:0004359">
    <property type="term" value="F:glutaminase activity"/>
    <property type="evidence" value="ECO:0007669"/>
    <property type="project" value="RHEA"/>
</dbReference>
<dbReference type="GO" id="GO:0005524">
    <property type="term" value="F:ATP binding"/>
    <property type="evidence" value="ECO:0007669"/>
    <property type="project" value="UniProtKB-UniRule"/>
</dbReference>
<dbReference type="UniPathway" id="UPA00070">
    <property type="reaction ID" value="UER00115"/>
</dbReference>
<dbReference type="SUPFAM" id="SSF52317">
    <property type="entry name" value="Class I glutamine amidotransferase-like"/>
    <property type="match status" value="1"/>
</dbReference>
<feature type="binding site" evidence="11">
    <location>
        <position position="220"/>
    </location>
    <ligand>
        <name>L-glutamine</name>
        <dbReference type="ChEBI" id="CHEBI:58359"/>
    </ligand>
</feature>
<evidence type="ECO:0000256" key="6">
    <source>
        <dbReference type="ARBA" id="ARBA00022840"/>
    </source>
</evidence>
<feature type="binding site" evidence="11">
    <location>
        <position position="291"/>
    </location>
    <ligand>
        <name>L-glutamine</name>
        <dbReference type="ChEBI" id="CHEBI:58359"/>
    </ligand>
</feature>
<dbReference type="Pfam" id="PF00988">
    <property type="entry name" value="CPSase_sm_chain"/>
    <property type="match status" value="1"/>
</dbReference>
<comment type="similarity">
    <text evidence="3 11">Belongs to the CarA family.</text>
</comment>
<dbReference type="PRINTS" id="PR00099">
    <property type="entry name" value="CPSGATASE"/>
</dbReference>
<dbReference type="Proteomes" id="UP000324497">
    <property type="component" value="Chromosome"/>
</dbReference>
<dbReference type="KEGG" id="lng:BSQ50_04325"/>
<dbReference type="EMBL" id="CP018180">
    <property type="protein sequence ID" value="AUJ31855.1"/>
    <property type="molecule type" value="Genomic_DNA"/>
</dbReference>
<dbReference type="NCBIfam" id="TIGR01368">
    <property type="entry name" value="CPSaseIIsmall"/>
    <property type="match status" value="1"/>
</dbReference>
<dbReference type="FunFam" id="3.50.30.20:FF:000001">
    <property type="entry name" value="Carbamoyl-phosphate synthase small chain"/>
    <property type="match status" value="1"/>
</dbReference>
<feature type="active site" evidence="11">
    <location>
        <position position="333"/>
    </location>
</feature>
<comment type="catalytic activity">
    <reaction evidence="9 11">
        <text>hydrogencarbonate + L-glutamine + 2 ATP + H2O = carbamoyl phosphate + L-glutamate + 2 ADP + phosphate + 2 H(+)</text>
        <dbReference type="Rhea" id="RHEA:18633"/>
        <dbReference type="ChEBI" id="CHEBI:15377"/>
        <dbReference type="ChEBI" id="CHEBI:15378"/>
        <dbReference type="ChEBI" id="CHEBI:17544"/>
        <dbReference type="ChEBI" id="CHEBI:29985"/>
        <dbReference type="ChEBI" id="CHEBI:30616"/>
        <dbReference type="ChEBI" id="CHEBI:43474"/>
        <dbReference type="ChEBI" id="CHEBI:58228"/>
        <dbReference type="ChEBI" id="CHEBI:58359"/>
        <dbReference type="ChEBI" id="CHEBI:456216"/>
        <dbReference type="EC" id="6.3.5.5"/>
    </reaction>
</comment>
<dbReference type="PANTHER" id="PTHR43418:SF7">
    <property type="entry name" value="CARBAMOYL-PHOSPHATE SYNTHASE SMALL CHAIN"/>
    <property type="match status" value="1"/>
</dbReference>
<dbReference type="EC" id="6.3.5.5" evidence="11"/>
<feature type="binding site" evidence="11">
    <location>
        <position position="288"/>
    </location>
    <ligand>
        <name>L-glutamine</name>
        <dbReference type="ChEBI" id="CHEBI:58359"/>
    </ligand>
</feature>
<comment type="function">
    <text evidence="11">Small subunit of the glutamine-dependent carbamoyl phosphate synthetase (CPSase). CPSase catalyzes the formation of carbamoyl phosphate from the ammonia moiety of glutamine, carbonate, and phosphate donated by ATP, constituting the first step of 2 biosynthetic pathways, one leading to arginine and/or urea and the other to pyrimidine nucleotides. The small subunit (glutamine amidotransferase) binds and cleaves glutamine to supply the large subunit with the substrate ammonia.</text>
</comment>
<name>A0A3Q8CBU9_9LACO</name>
<evidence type="ECO:0000256" key="11">
    <source>
        <dbReference type="HAMAP-Rule" id="MF_01209"/>
    </source>
</evidence>
<dbReference type="HAMAP" id="MF_01209">
    <property type="entry name" value="CPSase_S_chain"/>
    <property type="match status" value="1"/>
</dbReference>
<keyword evidence="6 11" id="KW-0067">ATP-binding</keyword>
<organism evidence="13 14">
    <name type="scientific">Liquorilactobacillus nagelii</name>
    <dbReference type="NCBI Taxonomy" id="82688"/>
    <lineage>
        <taxon>Bacteria</taxon>
        <taxon>Bacillati</taxon>
        <taxon>Bacillota</taxon>
        <taxon>Bacilli</taxon>
        <taxon>Lactobacillales</taxon>
        <taxon>Lactobacillaceae</taxon>
        <taxon>Liquorilactobacillus</taxon>
    </lineage>
</organism>
<dbReference type="InterPro" id="IPR035686">
    <property type="entry name" value="CPSase_GATase1"/>
</dbReference>
<keyword evidence="5 11" id="KW-0547">Nucleotide-binding</keyword>
<keyword evidence="11" id="KW-0028">Amino-acid biosynthesis</keyword>
<dbReference type="InterPro" id="IPR006274">
    <property type="entry name" value="CarbamoylP_synth_ssu"/>
</dbReference>
<evidence type="ECO:0000256" key="10">
    <source>
        <dbReference type="ARBA" id="ARBA00049285"/>
    </source>
</evidence>
<dbReference type="InterPro" id="IPR050472">
    <property type="entry name" value="Anth_synth/Amidotransfase"/>
</dbReference>
<feature type="region of interest" description="CPSase" evidence="11">
    <location>
        <begin position="1"/>
        <end position="169"/>
    </location>
</feature>
<dbReference type="CDD" id="cd01744">
    <property type="entry name" value="GATase1_CPSase"/>
    <property type="match status" value="1"/>
</dbReference>
<comment type="pathway">
    <text evidence="1 11">Pyrimidine metabolism; UMP biosynthesis via de novo pathway; (S)-dihydroorotate from bicarbonate: step 1/3.</text>
</comment>
<keyword evidence="8 11" id="KW-0665">Pyrimidine biosynthesis</keyword>
<comment type="subunit">
    <text evidence="11">Composed of two chains; the small (or glutamine) chain promotes the hydrolysis of glutamine to ammonia, which is used by the large (or ammonia) chain to synthesize carbamoyl phosphate. Tetramer of heterodimers (alpha,beta)4.</text>
</comment>
<feature type="binding site" evidence="11">
    <location>
        <position position="247"/>
    </location>
    <ligand>
        <name>L-glutamine</name>
        <dbReference type="ChEBI" id="CHEBI:58359"/>
    </ligand>
</feature>
<dbReference type="GO" id="GO:0006207">
    <property type="term" value="P:'de novo' pyrimidine nucleobase biosynthetic process"/>
    <property type="evidence" value="ECO:0007669"/>
    <property type="project" value="InterPro"/>
</dbReference>
<dbReference type="InterPro" id="IPR002474">
    <property type="entry name" value="CarbamoylP_synth_ssu_N"/>
</dbReference>
<dbReference type="Pfam" id="PF00117">
    <property type="entry name" value="GATase"/>
    <property type="match status" value="1"/>
</dbReference>
<dbReference type="FunFam" id="3.40.50.880:FF:000029">
    <property type="entry name" value="Carbamoyl-phosphate synthase small chain"/>
    <property type="match status" value="1"/>
</dbReference>
<protein>
    <recommendedName>
        <fullName evidence="11">Carbamoyl phosphate synthase small chain</fullName>
        <ecNumber evidence="11">6.3.5.5</ecNumber>
    </recommendedName>
    <alternativeName>
        <fullName evidence="11">Carbamoyl phosphate synthetase glutamine chain</fullName>
    </alternativeName>
</protein>
<feature type="active site" description="Nucleophile" evidence="11">
    <location>
        <position position="246"/>
    </location>
</feature>
<evidence type="ECO:0000256" key="3">
    <source>
        <dbReference type="ARBA" id="ARBA00007800"/>
    </source>
</evidence>
<evidence type="ECO:0000256" key="5">
    <source>
        <dbReference type="ARBA" id="ARBA00022741"/>
    </source>
</evidence>
<dbReference type="SUPFAM" id="SSF52021">
    <property type="entry name" value="Carbamoyl phosphate synthetase, small subunit N-terminal domain"/>
    <property type="match status" value="1"/>
</dbReference>
<evidence type="ECO:0000313" key="13">
    <source>
        <dbReference type="EMBL" id="AUJ31855.1"/>
    </source>
</evidence>
<feature type="binding site" evidence="11">
    <location>
        <position position="45"/>
    </location>
    <ligand>
        <name>L-glutamine</name>
        <dbReference type="ChEBI" id="CHEBI:58359"/>
    </ligand>
</feature>
<evidence type="ECO:0000256" key="4">
    <source>
        <dbReference type="ARBA" id="ARBA00022598"/>
    </source>
</evidence>
<feature type="binding site" evidence="11">
    <location>
        <position position="218"/>
    </location>
    <ligand>
        <name>L-glutamine</name>
        <dbReference type="ChEBI" id="CHEBI:58359"/>
    </ligand>
</feature>
<dbReference type="NCBIfam" id="NF009475">
    <property type="entry name" value="PRK12838.1"/>
    <property type="match status" value="1"/>
</dbReference>
<dbReference type="PROSITE" id="PS51273">
    <property type="entry name" value="GATASE_TYPE_1"/>
    <property type="match status" value="1"/>
</dbReference>
<sequence>MQRYLVLEDGSIYTGTAFGSDQLKAGEVVFTTGMTGYQEAVSDQSYAGQILVFTNPLIGNYGVNLDDCESIEPACSGVVCHELARVSSNWRQQGSFADFLQQMKIPGISGIDTRALTKRLRSAGTMRGKLTDSQAAAETAIADLQKPLPINLNQQVATSRPYPNPGSKRNVVVVDFGLKHSILRELAQRDCNTIVMPYTASATQILQLHPDGVLLSNGPGDPKSMPESVLTMIRQLQEKLPLFGICLGHQLFALANGADTFKMKFGHRGFNHPVKEIATGRIFFTSQNHGYAVEPASIDSQILNITHQEINDQTVEGLHHKQYPAFSVQFHPDAAPGPHDAVTIFDDFMQMIDLRKEERHAEKN</sequence>
<comment type="catalytic activity">
    <reaction evidence="10 11">
        <text>L-glutamine + H2O = L-glutamate + NH4(+)</text>
        <dbReference type="Rhea" id="RHEA:15889"/>
        <dbReference type="ChEBI" id="CHEBI:15377"/>
        <dbReference type="ChEBI" id="CHEBI:28938"/>
        <dbReference type="ChEBI" id="CHEBI:29985"/>
        <dbReference type="ChEBI" id="CHEBI:58359"/>
    </reaction>
</comment>
<dbReference type="InterPro" id="IPR029062">
    <property type="entry name" value="Class_I_gatase-like"/>
</dbReference>
<evidence type="ECO:0000313" key="14">
    <source>
        <dbReference type="Proteomes" id="UP000324497"/>
    </source>
</evidence>
<keyword evidence="14" id="KW-1185">Reference proteome</keyword>
<dbReference type="RefSeq" id="WP_148126516.1">
    <property type="nucleotide sequence ID" value="NZ_CP018180.1"/>
</dbReference>
<proteinExistence type="inferred from homology"/>
<dbReference type="PANTHER" id="PTHR43418">
    <property type="entry name" value="MULTIFUNCTIONAL TRYPTOPHAN BIOSYNTHESIS PROTEIN-RELATED"/>
    <property type="match status" value="1"/>
</dbReference>
<dbReference type="PRINTS" id="PR00097">
    <property type="entry name" value="ANTSNTHASEII"/>
</dbReference>
<evidence type="ECO:0000256" key="8">
    <source>
        <dbReference type="ARBA" id="ARBA00022975"/>
    </source>
</evidence>
<dbReference type="GO" id="GO:0006541">
    <property type="term" value="P:glutamine metabolic process"/>
    <property type="evidence" value="ECO:0007669"/>
    <property type="project" value="InterPro"/>
</dbReference>